<evidence type="ECO:0000256" key="2">
    <source>
        <dbReference type="SAM" id="MobiDB-lite"/>
    </source>
</evidence>
<dbReference type="Proteomes" id="UP001217089">
    <property type="component" value="Unassembled WGS sequence"/>
</dbReference>
<sequence>MYIITFQDSSSTWDVPDNAKFKDPMKVVHKEQDIITAFALNQANANCVALSTQKEIVELDVGALLHPPAWLEDENEMDIEFIRKFLCCTDTLDVQQQHTGSGSSLSSPQTSVSTPTLPQQNTPQTGRGTNVGIHIPGITNPQFSQYILDRSRRLLKLILRRPVAGIRRIGSHPALPHYLTGSADGSVRLYEWGHIQPLTMLRQPGAFPKVTKVLFNAQGNKCCVSDAEGDICLWQVGIGTSFNKPIMYTGIFDIRQRQIRHTFQAHDSSIRCLAIDPEEEYFVTGSAEGDIKVGCIFTQVKITQVNTRELILQVWGLDIHQLIVSFQGEHSKTTFFRNMGAASGVTQLAIGSGHNLFSCGVDGSMKFRALPERDSIVRYWSAS</sequence>
<feature type="compositionally biased region" description="Low complexity" evidence="2">
    <location>
        <begin position="97"/>
        <end position="125"/>
    </location>
</feature>
<dbReference type="Pfam" id="PF00400">
    <property type="entry name" value="WD40"/>
    <property type="match status" value="1"/>
</dbReference>
<dbReference type="PANTHER" id="PTHR13950">
    <property type="entry name" value="RABCONNECTIN-RELATED"/>
    <property type="match status" value="1"/>
</dbReference>
<evidence type="ECO:0000313" key="4">
    <source>
        <dbReference type="Proteomes" id="UP001217089"/>
    </source>
</evidence>
<reference evidence="3 4" key="1">
    <citation type="submission" date="2022-12" db="EMBL/GenBank/DDBJ databases">
        <title>Chromosome-level genome of Tegillarca granosa.</title>
        <authorList>
            <person name="Kim J."/>
        </authorList>
    </citation>
    <scope>NUCLEOTIDE SEQUENCE [LARGE SCALE GENOMIC DNA]</scope>
    <source>
        <strain evidence="3">Teg-2019</strain>
        <tissue evidence="3">Adductor muscle</tissue>
    </source>
</reference>
<protein>
    <submittedName>
        <fullName evidence="3">Uncharacterized protein</fullName>
    </submittedName>
</protein>
<feature type="repeat" description="WD" evidence="1">
    <location>
        <begin position="263"/>
        <end position="293"/>
    </location>
</feature>
<name>A0ABQ9EN82_TEGGR</name>
<keyword evidence="1" id="KW-0853">WD repeat</keyword>
<dbReference type="PANTHER" id="PTHR13950:SF9">
    <property type="entry name" value="RABCONNECTIN-3A"/>
    <property type="match status" value="1"/>
</dbReference>
<keyword evidence="4" id="KW-1185">Reference proteome</keyword>
<organism evidence="3 4">
    <name type="scientific">Tegillarca granosa</name>
    <name type="common">Malaysian cockle</name>
    <name type="synonym">Anadara granosa</name>
    <dbReference type="NCBI Taxonomy" id="220873"/>
    <lineage>
        <taxon>Eukaryota</taxon>
        <taxon>Metazoa</taxon>
        <taxon>Spiralia</taxon>
        <taxon>Lophotrochozoa</taxon>
        <taxon>Mollusca</taxon>
        <taxon>Bivalvia</taxon>
        <taxon>Autobranchia</taxon>
        <taxon>Pteriomorphia</taxon>
        <taxon>Arcoida</taxon>
        <taxon>Arcoidea</taxon>
        <taxon>Arcidae</taxon>
        <taxon>Tegillarca</taxon>
    </lineage>
</organism>
<gene>
    <name evidence="3" type="ORF">KUTeg_018588</name>
</gene>
<dbReference type="SUPFAM" id="SSF50978">
    <property type="entry name" value="WD40 repeat-like"/>
    <property type="match status" value="1"/>
</dbReference>
<dbReference type="PROSITE" id="PS50082">
    <property type="entry name" value="WD_REPEATS_2"/>
    <property type="match status" value="1"/>
</dbReference>
<dbReference type="InterPro" id="IPR001680">
    <property type="entry name" value="WD40_rpt"/>
</dbReference>
<dbReference type="SMART" id="SM00320">
    <property type="entry name" value="WD40"/>
    <property type="match status" value="4"/>
</dbReference>
<dbReference type="Gene3D" id="2.130.10.10">
    <property type="entry name" value="YVTN repeat-like/Quinoprotein amine dehydrogenase"/>
    <property type="match status" value="2"/>
</dbReference>
<feature type="region of interest" description="Disordered" evidence="2">
    <location>
        <begin position="97"/>
        <end position="129"/>
    </location>
</feature>
<dbReference type="InterPro" id="IPR015943">
    <property type="entry name" value="WD40/YVTN_repeat-like_dom_sf"/>
</dbReference>
<accession>A0ABQ9EN82</accession>
<comment type="caution">
    <text evidence="3">The sequence shown here is derived from an EMBL/GenBank/DDBJ whole genome shotgun (WGS) entry which is preliminary data.</text>
</comment>
<evidence type="ECO:0000256" key="1">
    <source>
        <dbReference type="PROSITE-ProRule" id="PRU00221"/>
    </source>
</evidence>
<dbReference type="InterPro" id="IPR052208">
    <property type="entry name" value="DmX-like/RAVE_component"/>
</dbReference>
<dbReference type="EMBL" id="JARBDR010000903">
    <property type="protein sequence ID" value="KAJ8305005.1"/>
    <property type="molecule type" value="Genomic_DNA"/>
</dbReference>
<evidence type="ECO:0000313" key="3">
    <source>
        <dbReference type="EMBL" id="KAJ8305005.1"/>
    </source>
</evidence>
<proteinExistence type="predicted"/>
<dbReference type="InterPro" id="IPR036322">
    <property type="entry name" value="WD40_repeat_dom_sf"/>
</dbReference>